<evidence type="ECO:0000256" key="1">
    <source>
        <dbReference type="ARBA" id="ARBA00004453"/>
    </source>
</evidence>
<evidence type="ECO:0000313" key="5">
    <source>
        <dbReference type="Proteomes" id="UP000018849"/>
    </source>
</evidence>
<dbReference type="AlphaFoldDB" id="A0A656K459"/>
<name>A0A656K459_PSESF</name>
<dbReference type="GO" id="GO:0003727">
    <property type="term" value="F:single-stranded RNA binding"/>
    <property type="evidence" value="ECO:0007669"/>
    <property type="project" value="TreeGrafter"/>
</dbReference>
<reference evidence="4 5" key="1">
    <citation type="journal article" date="2013" name="PLoS Pathog.">
        <title>Genomic analysis of the Kiwifruit pathogen Pseudomonas syringae pv. actinidiae provides insight into the origins of an emergent plant disease.</title>
        <authorList>
            <person name="McCann H.C."/>
            <person name="Rikkerink E.H."/>
            <person name="Bertels F."/>
            <person name="Fiers M."/>
            <person name="Lu A."/>
            <person name="Rees-George J."/>
            <person name="Andersen M.T."/>
            <person name="Gleave A.P."/>
            <person name="Haubold B."/>
            <person name="Wohlers M.W."/>
            <person name="Guttman D.S."/>
            <person name="Wang P.W."/>
            <person name="Straub C."/>
            <person name="Vanneste J.L."/>
            <person name="Rainey P.B."/>
            <person name="Templeton M.D."/>
        </authorList>
    </citation>
    <scope>NUCLEOTIDE SEQUENCE [LARGE SCALE GENOMIC DNA]</scope>
    <source>
        <strain evidence="4 5">ICMP 19096</strain>
    </source>
</reference>
<proteinExistence type="inferred from homology"/>
<dbReference type="PANTHER" id="PTHR38772:SF1">
    <property type="entry name" value="NUCLEOID-ASSOCIATED PROTEIN YEJK"/>
    <property type="match status" value="1"/>
</dbReference>
<dbReference type="Pfam" id="PF04245">
    <property type="entry name" value="NA37"/>
    <property type="match status" value="1"/>
</dbReference>
<protein>
    <submittedName>
        <fullName evidence="4">Nucleoid-associated protein NdpA</fullName>
    </submittedName>
</protein>
<comment type="similarity">
    <text evidence="2">Belongs to the YejK family.</text>
</comment>
<dbReference type="InterPro" id="IPR007358">
    <property type="entry name" value="Nucleoid_associated_NdpA"/>
</dbReference>
<organism evidence="4 5">
    <name type="scientific">Pseudomonas syringae pv. actinidiae ICMP 19096</name>
    <dbReference type="NCBI Taxonomy" id="1194405"/>
    <lineage>
        <taxon>Bacteria</taxon>
        <taxon>Pseudomonadati</taxon>
        <taxon>Pseudomonadota</taxon>
        <taxon>Gammaproteobacteria</taxon>
        <taxon>Pseudomonadales</taxon>
        <taxon>Pseudomonadaceae</taxon>
        <taxon>Pseudomonas</taxon>
        <taxon>Pseudomonas syringae</taxon>
    </lineage>
</organism>
<comment type="subcellular location">
    <subcellularLocation>
        <location evidence="1">Cytoplasm</location>
        <location evidence="1">Nucleoid</location>
    </subcellularLocation>
</comment>
<dbReference type="EMBL" id="AOKF01000241">
    <property type="protein sequence ID" value="EPN68540.1"/>
    <property type="molecule type" value="Genomic_DNA"/>
</dbReference>
<keyword evidence="3" id="KW-0963">Cytoplasm</keyword>
<evidence type="ECO:0000256" key="2">
    <source>
        <dbReference type="ARBA" id="ARBA00009035"/>
    </source>
</evidence>
<evidence type="ECO:0000313" key="4">
    <source>
        <dbReference type="EMBL" id="EPN68540.1"/>
    </source>
</evidence>
<gene>
    <name evidence="4" type="ORF">A245_03118</name>
</gene>
<dbReference type="GO" id="GO:0043590">
    <property type="term" value="C:bacterial nucleoid"/>
    <property type="evidence" value="ECO:0007669"/>
    <property type="project" value="TreeGrafter"/>
</dbReference>
<evidence type="ECO:0000256" key="3">
    <source>
        <dbReference type="ARBA" id="ARBA00022490"/>
    </source>
</evidence>
<sequence>GRAEGLSISFEAHLLGDKIEYDETAGTLIIKGLPTQLTDQLKRR</sequence>
<dbReference type="GO" id="GO:0003690">
    <property type="term" value="F:double-stranded DNA binding"/>
    <property type="evidence" value="ECO:0007669"/>
    <property type="project" value="TreeGrafter"/>
</dbReference>
<comment type="caution">
    <text evidence="4">The sequence shown here is derived from an EMBL/GenBank/DDBJ whole genome shotgun (WGS) entry which is preliminary data.</text>
</comment>
<dbReference type="PANTHER" id="PTHR38772">
    <property type="match status" value="1"/>
</dbReference>
<accession>A0A656K459</accession>
<dbReference type="Proteomes" id="UP000018849">
    <property type="component" value="Unassembled WGS sequence"/>
</dbReference>
<feature type="non-terminal residue" evidence="4">
    <location>
        <position position="1"/>
    </location>
</feature>